<dbReference type="InterPro" id="IPR036010">
    <property type="entry name" value="2Fe-2S_ferredoxin-like_sf"/>
</dbReference>
<dbReference type="EMBL" id="BAAAMK010000001">
    <property type="protein sequence ID" value="GAA1941097.1"/>
    <property type="molecule type" value="Genomic_DNA"/>
</dbReference>
<evidence type="ECO:0000313" key="4">
    <source>
        <dbReference type="Proteomes" id="UP001499954"/>
    </source>
</evidence>
<protein>
    <submittedName>
        <fullName evidence="3">(2Fe-2S)-binding protein</fullName>
    </submittedName>
</protein>
<comment type="caution">
    <text evidence="3">The sequence shown here is derived from an EMBL/GenBank/DDBJ whole genome shotgun (WGS) entry which is preliminary data.</text>
</comment>
<accession>A0ABN2Q135</accession>
<dbReference type="InterPro" id="IPR042204">
    <property type="entry name" value="2Fe-2S-bd_N"/>
</dbReference>
<feature type="region of interest" description="Disordered" evidence="2">
    <location>
        <begin position="87"/>
        <end position="107"/>
    </location>
</feature>
<proteinExistence type="predicted"/>
<name>A0ABN2Q135_9MICO</name>
<reference evidence="3 4" key="1">
    <citation type="journal article" date="2019" name="Int. J. Syst. Evol. Microbiol.">
        <title>The Global Catalogue of Microorganisms (GCM) 10K type strain sequencing project: providing services to taxonomists for standard genome sequencing and annotation.</title>
        <authorList>
            <consortium name="The Broad Institute Genomics Platform"/>
            <consortium name="The Broad Institute Genome Sequencing Center for Infectious Disease"/>
            <person name="Wu L."/>
            <person name="Ma J."/>
        </authorList>
    </citation>
    <scope>NUCLEOTIDE SEQUENCE [LARGE SCALE GENOMIC DNA]</scope>
    <source>
        <strain evidence="3 4">JCM 13584</strain>
    </source>
</reference>
<dbReference type="Gene3D" id="3.10.20.440">
    <property type="entry name" value="2Fe-2S iron-sulphur cluster binding domain, sarcosine oxidase, alpha subunit, N-terminal domain"/>
    <property type="match status" value="1"/>
</dbReference>
<evidence type="ECO:0000256" key="2">
    <source>
        <dbReference type="SAM" id="MobiDB-lite"/>
    </source>
</evidence>
<keyword evidence="1" id="KW-0560">Oxidoreductase</keyword>
<evidence type="ECO:0000256" key="1">
    <source>
        <dbReference type="ARBA" id="ARBA00023002"/>
    </source>
</evidence>
<sequence length="107" mass="11574">MAARMMPSRHDPIRRRDETAIGISVDGEPIAGVEGQSIAGVVLARGRLAWRTTSAEGRPRGLFCGIGVCFDCIVTVNGERDVRACQRRASDGDVVETQHDELPEAAR</sequence>
<gene>
    <name evidence="3" type="ORF">GCM10009717_04230</name>
</gene>
<dbReference type="RefSeq" id="WP_157414973.1">
    <property type="nucleotide sequence ID" value="NZ_BAAAMK010000001.1"/>
</dbReference>
<dbReference type="SUPFAM" id="SSF54292">
    <property type="entry name" value="2Fe-2S ferredoxin-like"/>
    <property type="match status" value="1"/>
</dbReference>
<dbReference type="Pfam" id="PF13510">
    <property type="entry name" value="Fer2_4"/>
    <property type="match status" value="1"/>
</dbReference>
<organism evidence="3 4">
    <name type="scientific">Agromyces allii</name>
    <dbReference type="NCBI Taxonomy" id="393607"/>
    <lineage>
        <taxon>Bacteria</taxon>
        <taxon>Bacillati</taxon>
        <taxon>Actinomycetota</taxon>
        <taxon>Actinomycetes</taxon>
        <taxon>Micrococcales</taxon>
        <taxon>Microbacteriaceae</taxon>
        <taxon>Agromyces</taxon>
    </lineage>
</organism>
<dbReference type="Proteomes" id="UP001499954">
    <property type="component" value="Unassembled WGS sequence"/>
</dbReference>
<evidence type="ECO:0000313" key="3">
    <source>
        <dbReference type="EMBL" id="GAA1941097.1"/>
    </source>
</evidence>
<keyword evidence="4" id="KW-1185">Reference proteome</keyword>